<gene>
    <name evidence="1" type="ORF">SRCM100623_00690</name>
</gene>
<evidence type="ECO:0000313" key="2">
    <source>
        <dbReference type="Proteomes" id="UP000093796"/>
    </source>
</evidence>
<comment type="caution">
    <text evidence="1">The sequence shown here is derived from an EMBL/GenBank/DDBJ whole genome shotgun (WGS) entry which is preliminary data.</text>
</comment>
<organism evidence="1 2">
    <name type="scientific">Acetobacter pasteurianus</name>
    <name type="common">Acetobacter turbidans</name>
    <dbReference type="NCBI Taxonomy" id="438"/>
    <lineage>
        <taxon>Bacteria</taxon>
        <taxon>Pseudomonadati</taxon>
        <taxon>Pseudomonadota</taxon>
        <taxon>Alphaproteobacteria</taxon>
        <taxon>Acetobacterales</taxon>
        <taxon>Acetobacteraceae</taxon>
        <taxon>Acetobacter</taxon>
    </lineage>
</organism>
<evidence type="ECO:0000313" key="1">
    <source>
        <dbReference type="EMBL" id="OAZ73925.1"/>
    </source>
</evidence>
<protein>
    <submittedName>
        <fullName evidence="1">Uncharacterized protein</fullName>
    </submittedName>
</protein>
<dbReference type="EMBL" id="LYUD01000077">
    <property type="protein sequence ID" value="OAZ73925.1"/>
    <property type="molecule type" value="Genomic_DNA"/>
</dbReference>
<dbReference type="AlphaFoldDB" id="A0A1A0DG16"/>
<dbReference type="PATRIC" id="fig|438.15.peg.799"/>
<name>A0A1A0DG16_ACEPA</name>
<sequence length="66" mass="7248">MTKSENAWRMIEALGLNGLTPSGLLSFLMAAKASDVAGNADQWEEDAQVFAAAHRIELDEDKLKDR</sequence>
<reference evidence="1 2" key="1">
    <citation type="submission" date="2016-05" db="EMBL/GenBank/DDBJ databases">
        <title>Genome sequencing of Acetobacter pasteurianus strain SRCM100623.</title>
        <authorList>
            <person name="Song Y.R."/>
        </authorList>
    </citation>
    <scope>NUCLEOTIDE SEQUENCE [LARGE SCALE GENOMIC DNA]</scope>
    <source>
        <strain evidence="1 2">SRCM100623</strain>
    </source>
</reference>
<dbReference type="Proteomes" id="UP000093796">
    <property type="component" value="Unassembled WGS sequence"/>
</dbReference>
<dbReference type="RefSeq" id="WP_064775984.1">
    <property type="nucleotide sequence ID" value="NZ_LYUD01000077.1"/>
</dbReference>
<proteinExistence type="predicted"/>
<accession>A0A1A0DG16</accession>